<keyword evidence="1" id="KW-1133">Transmembrane helix</keyword>
<dbReference type="PANTHER" id="PTHR38442:SF1">
    <property type="entry name" value="INNER MEMBRANE PROTEIN"/>
    <property type="match status" value="1"/>
</dbReference>
<name>A0A4S1CD74_9BACT</name>
<comment type="caution">
    <text evidence="2">The sequence shown here is derived from an EMBL/GenBank/DDBJ whole genome shotgun (WGS) entry which is preliminary data.</text>
</comment>
<sequence length="423" mass="46540">MQMTDVRTAALKKNKTVAGALLVGAALLFIVARLQHASGAWGWVAAFAEAAMVGALADWFAVVALFRHPMGLPIPHTAIVAEKKETIADNLGQFIQEKFLATEVLVERMRAFDPARRLCDYLVSRQNAEGLATGITRIISESIDFLEDERVSKVVSAALSDRVEKFDAASSAGVLLESLRSESRHQVVLDELLRRLGGWLAKPEAQEKVAIALDNWVDAEYPLLSKFIPNRPQFARNAGEKIVRKVSGFLDAVNADPSHELRHEFDSAVGDFIVKLKHDTAMRARVEELKQELVSNEQLGHYARGLVGDLKAWVVQDLEREHSAIRHKVADAAVALGRTLSKSDELSDSINEHLEGVVRRYADGLRTGFAKHISGTVKEWDNEEFITEIELSIGSDLQFIRMNGTLVGGMIGILLHAASLVIG</sequence>
<feature type="transmembrane region" description="Helical" evidence="1">
    <location>
        <begin position="16"/>
        <end position="34"/>
    </location>
</feature>
<gene>
    <name evidence="2" type="ORF">E4633_13450</name>
</gene>
<dbReference type="AlphaFoldDB" id="A0A4S1CD74"/>
<reference evidence="2 3" key="1">
    <citation type="submission" date="2019-04" db="EMBL/GenBank/DDBJ databases">
        <title>Geobacter oryzae sp. nov., ferric-reducing bacteria isolated from paddy soil.</title>
        <authorList>
            <person name="Xu Z."/>
            <person name="Masuda Y."/>
            <person name="Itoh H."/>
            <person name="Senoo K."/>
        </authorList>
    </citation>
    <scope>NUCLEOTIDE SEQUENCE [LARGE SCALE GENOMIC DNA]</scope>
    <source>
        <strain evidence="2 3">Red111</strain>
    </source>
</reference>
<dbReference type="RefSeq" id="WP_135870849.1">
    <property type="nucleotide sequence ID" value="NZ_SRSC01000003.1"/>
</dbReference>
<accession>A0A4S1CD74</accession>
<protein>
    <submittedName>
        <fullName evidence="2">DUF445 domain-containing protein</fullName>
    </submittedName>
</protein>
<keyword evidence="3" id="KW-1185">Reference proteome</keyword>
<dbReference type="InterPro" id="IPR007383">
    <property type="entry name" value="DUF445"/>
</dbReference>
<evidence type="ECO:0000313" key="3">
    <source>
        <dbReference type="Proteomes" id="UP000306416"/>
    </source>
</evidence>
<feature type="transmembrane region" description="Helical" evidence="1">
    <location>
        <begin position="40"/>
        <end position="66"/>
    </location>
</feature>
<dbReference type="GO" id="GO:0005886">
    <property type="term" value="C:plasma membrane"/>
    <property type="evidence" value="ECO:0007669"/>
    <property type="project" value="TreeGrafter"/>
</dbReference>
<dbReference type="Proteomes" id="UP000306416">
    <property type="component" value="Unassembled WGS sequence"/>
</dbReference>
<proteinExistence type="predicted"/>
<keyword evidence="1" id="KW-0472">Membrane</keyword>
<organism evidence="2 3">
    <name type="scientific">Geomonas terrae</name>
    <dbReference type="NCBI Taxonomy" id="2562681"/>
    <lineage>
        <taxon>Bacteria</taxon>
        <taxon>Pseudomonadati</taxon>
        <taxon>Thermodesulfobacteriota</taxon>
        <taxon>Desulfuromonadia</taxon>
        <taxon>Geobacterales</taxon>
        <taxon>Geobacteraceae</taxon>
        <taxon>Geomonas</taxon>
    </lineage>
</organism>
<dbReference type="PANTHER" id="PTHR38442">
    <property type="entry name" value="INNER MEMBRANE PROTEIN-RELATED"/>
    <property type="match status" value="1"/>
</dbReference>
<keyword evidence="1" id="KW-0812">Transmembrane</keyword>
<evidence type="ECO:0000313" key="2">
    <source>
        <dbReference type="EMBL" id="TGU71341.1"/>
    </source>
</evidence>
<evidence type="ECO:0000256" key="1">
    <source>
        <dbReference type="SAM" id="Phobius"/>
    </source>
</evidence>
<dbReference type="EMBL" id="SRSC01000003">
    <property type="protein sequence ID" value="TGU71341.1"/>
    <property type="molecule type" value="Genomic_DNA"/>
</dbReference>
<dbReference type="Pfam" id="PF04286">
    <property type="entry name" value="DUF445"/>
    <property type="match status" value="1"/>
</dbReference>